<keyword evidence="1" id="KW-1133">Transmembrane helix</keyword>
<reference evidence="3 4" key="1">
    <citation type="submission" date="2019-02" db="EMBL/GenBank/DDBJ databases">
        <title>The Batch Genome Submission of Acinetobacter spp. strains.</title>
        <authorList>
            <person name="Qin J."/>
            <person name="Hu Y."/>
            <person name="Ye H."/>
            <person name="Wei L."/>
            <person name="Feng Y."/>
            <person name="Zong Z."/>
        </authorList>
    </citation>
    <scope>NUCLEOTIDE SEQUENCE [LARGE SCALE GENOMIC DNA]</scope>
    <source>
        <strain evidence="3 4">WCHABo060081</strain>
    </source>
</reference>
<keyword evidence="3" id="KW-0012">Acyltransferase</keyword>
<keyword evidence="3" id="KW-0808">Transferase</keyword>
<keyword evidence="1" id="KW-0812">Transmembrane</keyword>
<feature type="transmembrane region" description="Helical" evidence="1">
    <location>
        <begin position="235"/>
        <end position="253"/>
    </location>
</feature>
<evidence type="ECO:0000259" key="2">
    <source>
        <dbReference type="Pfam" id="PF01757"/>
    </source>
</evidence>
<feature type="transmembrane region" description="Helical" evidence="1">
    <location>
        <begin position="109"/>
        <end position="131"/>
    </location>
</feature>
<feature type="transmembrane region" description="Helical" evidence="1">
    <location>
        <begin position="177"/>
        <end position="196"/>
    </location>
</feature>
<evidence type="ECO:0000256" key="1">
    <source>
        <dbReference type="SAM" id="Phobius"/>
    </source>
</evidence>
<feature type="transmembrane region" description="Helical" evidence="1">
    <location>
        <begin position="49"/>
        <end position="68"/>
    </location>
</feature>
<feature type="transmembrane region" description="Helical" evidence="1">
    <location>
        <begin position="20"/>
        <end position="37"/>
    </location>
</feature>
<dbReference type="GO" id="GO:0016747">
    <property type="term" value="F:acyltransferase activity, transferring groups other than amino-acyl groups"/>
    <property type="evidence" value="ECO:0007669"/>
    <property type="project" value="InterPro"/>
</dbReference>
<evidence type="ECO:0000313" key="4">
    <source>
        <dbReference type="Proteomes" id="UP000293483"/>
    </source>
</evidence>
<dbReference type="AlphaFoldDB" id="A0A4Q7AZL5"/>
<dbReference type="Proteomes" id="UP000293483">
    <property type="component" value="Unassembled WGS sequence"/>
</dbReference>
<accession>A0A4Q7AZL5</accession>
<keyword evidence="1" id="KW-0472">Membrane</keyword>
<proteinExistence type="predicted"/>
<feature type="transmembrane region" description="Helical" evidence="1">
    <location>
        <begin position="292"/>
        <end position="311"/>
    </location>
</feature>
<dbReference type="Pfam" id="PF01757">
    <property type="entry name" value="Acyl_transf_3"/>
    <property type="match status" value="1"/>
</dbReference>
<feature type="transmembrane region" description="Helical" evidence="1">
    <location>
        <begin position="138"/>
        <end position="157"/>
    </location>
</feature>
<dbReference type="InterPro" id="IPR002656">
    <property type="entry name" value="Acyl_transf_3_dom"/>
</dbReference>
<feature type="transmembrane region" description="Helical" evidence="1">
    <location>
        <begin position="265"/>
        <end position="286"/>
    </location>
</feature>
<organism evidence="3 4">
    <name type="scientific">Acinetobacter bouvetii</name>
    <dbReference type="NCBI Taxonomy" id="202951"/>
    <lineage>
        <taxon>Bacteria</taxon>
        <taxon>Pseudomonadati</taxon>
        <taxon>Pseudomonadota</taxon>
        <taxon>Gammaproteobacteria</taxon>
        <taxon>Moraxellales</taxon>
        <taxon>Moraxellaceae</taxon>
        <taxon>Acinetobacter</taxon>
    </lineage>
</organism>
<sequence>MQSLEHMNMQRNISIDLLKLALAVCVVFLHTHIFYDYSSLLEHSLVQGLFRIAVPVFLVITGYYFLYIDNFNKFKKWLKRVFILYALWMIFYCPIWWSSNLSYNISIIYNGYFVLWYLVGVILGGGLLYCLRNLSGKKLWIIASLFFIAGVAIQQAGNLHWFSGYWDWKLNQYTTHRNFLTVSFPFMALGFLMHKYKALTIDKFNIKGWHIVILIGLVIFESLLNYFLISKKESLDQMFSLYFAAPAIVAYCLNREMLSSHKEIANLSTAIFLIHPFFIYHLKSYFIGQQTLFSFAVLLCSAAAGCLLVLMNKKVKYLL</sequence>
<feature type="transmembrane region" description="Helical" evidence="1">
    <location>
        <begin position="208"/>
        <end position="229"/>
    </location>
</feature>
<gene>
    <name evidence="3" type="ORF">EXE25_02110</name>
</gene>
<comment type="caution">
    <text evidence="3">The sequence shown here is derived from an EMBL/GenBank/DDBJ whole genome shotgun (WGS) entry which is preliminary data.</text>
</comment>
<protein>
    <submittedName>
        <fullName evidence="3">Acyltransferase</fullName>
    </submittedName>
</protein>
<dbReference type="STRING" id="202951.GCA_001485025_01241"/>
<feature type="transmembrane region" description="Helical" evidence="1">
    <location>
        <begin position="80"/>
        <end position="97"/>
    </location>
</feature>
<dbReference type="EMBL" id="SGSU01000002">
    <property type="protein sequence ID" value="RZG69248.1"/>
    <property type="molecule type" value="Genomic_DNA"/>
</dbReference>
<feature type="domain" description="Acyltransferase 3" evidence="2">
    <location>
        <begin position="12"/>
        <end position="310"/>
    </location>
</feature>
<name>A0A4Q7AZL5_9GAMM</name>
<evidence type="ECO:0000313" key="3">
    <source>
        <dbReference type="EMBL" id="RZG69248.1"/>
    </source>
</evidence>